<dbReference type="Proteomes" id="UP000054549">
    <property type="component" value="Unassembled WGS sequence"/>
</dbReference>
<keyword evidence="3" id="KW-1185">Reference proteome</keyword>
<evidence type="ECO:0000256" key="1">
    <source>
        <dbReference type="SAM" id="Phobius"/>
    </source>
</evidence>
<keyword evidence="1" id="KW-1133">Transmembrane helix</keyword>
<dbReference type="EMBL" id="KN818755">
    <property type="protein sequence ID" value="KIL54427.1"/>
    <property type="molecule type" value="Genomic_DNA"/>
</dbReference>
<keyword evidence="1" id="KW-0472">Membrane</keyword>
<protein>
    <submittedName>
        <fullName evidence="2">Uncharacterized protein</fullName>
    </submittedName>
</protein>
<gene>
    <name evidence="2" type="ORF">M378DRAFT_174245</name>
</gene>
<keyword evidence="1" id="KW-0812">Transmembrane</keyword>
<dbReference type="HOGENOM" id="CLU_2412781_0_0_1"/>
<proteinExistence type="predicted"/>
<evidence type="ECO:0000313" key="2">
    <source>
        <dbReference type="EMBL" id="KIL54427.1"/>
    </source>
</evidence>
<evidence type="ECO:0000313" key="3">
    <source>
        <dbReference type="Proteomes" id="UP000054549"/>
    </source>
</evidence>
<feature type="transmembrane region" description="Helical" evidence="1">
    <location>
        <begin position="6"/>
        <end position="27"/>
    </location>
</feature>
<accession>A0A0C2W002</accession>
<organism evidence="2 3">
    <name type="scientific">Amanita muscaria (strain Koide BX008)</name>
    <dbReference type="NCBI Taxonomy" id="946122"/>
    <lineage>
        <taxon>Eukaryota</taxon>
        <taxon>Fungi</taxon>
        <taxon>Dikarya</taxon>
        <taxon>Basidiomycota</taxon>
        <taxon>Agaricomycotina</taxon>
        <taxon>Agaricomycetes</taxon>
        <taxon>Agaricomycetidae</taxon>
        <taxon>Agaricales</taxon>
        <taxon>Pluteineae</taxon>
        <taxon>Amanitaceae</taxon>
        <taxon>Amanita</taxon>
    </lineage>
</organism>
<sequence>MNTVLAQWLTYHGFLLFLTLSHTCIVLRTIADPRSNLSGDGWTKQTSQVRGQEGTDESMCGALKTACKNGLLARYGELAPKSSPENVWCLAQ</sequence>
<reference evidence="2 3" key="1">
    <citation type="submission" date="2014-04" db="EMBL/GenBank/DDBJ databases">
        <title>Evolutionary Origins and Diversification of the Mycorrhizal Mutualists.</title>
        <authorList>
            <consortium name="DOE Joint Genome Institute"/>
            <consortium name="Mycorrhizal Genomics Consortium"/>
            <person name="Kohler A."/>
            <person name="Kuo A."/>
            <person name="Nagy L.G."/>
            <person name="Floudas D."/>
            <person name="Copeland A."/>
            <person name="Barry K.W."/>
            <person name="Cichocki N."/>
            <person name="Veneault-Fourrey C."/>
            <person name="LaButti K."/>
            <person name="Lindquist E.A."/>
            <person name="Lipzen A."/>
            <person name="Lundell T."/>
            <person name="Morin E."/>
            <person name="Murat C."/>
            <person name="Riley R."/>
            <person name="Ohm R."/>
            <person name="Sun H."/>
            <person name="Tunlid A."/>
            <person name="Henrissat B."/>
            <person name="Grigoriev I.V."/>
            <person name="Hibbett D.S."/>
            <person name="Martin F."/>
        </authorList>
    </citation>
    <scope>NUCLEOTIDE SEQUENCE [LARGE SCALE GENOMIC DNA]</scope>
    <source>
        <strain evidence="2 3">Koide BX008</strain>
    </source>
</reference>
<dbReference type="AlphaFoldDB" id="A0A0C2W002"/>
<dbReference type="InParanoid" id="A0A0C2W002"/>
<name>A0A0C2W002_AMAMK</name>